<dbReference type="Proteomes" id="UP000257109">
    <property type="component" value="Unassembled WGS sequence"/>
</dbReference>
<reference evidence="1" key="1">
    <citation type="submission" date="2018-05" db="EMBL/GenBank/DDBJ databases">
        <title>Draft genome of Mucuna pruriens seed.</title>
        <authorList>
            <person name="Nnadi N.E."/>
            <person name="Vos R."/>
            <person name="Hasami M.H."/>
            <person name="Devisetty U.K."/>
            <person name="Aguiy J.C."/>
        </authorList>
    </citation>
    <scope>NUCLEOTIDE SEQUENCE [LARGE SCALE GENOMIC DNA]</scope>
    <source>
        <strain evidence="1">JCA_2017</strain>
    </source>
</reference>
<proteinExistence type="predicted"/>
<dbReference type="AlphaFoldDB" id="A0A371H5A5"/>
<feature type="non-terminal residue" evidence="1">
    <location>
        <position position="1"/>
    </location>
</feature>
<protein>
    <submittedName>
        <fullName evidence="1">Uncharacterized protein</fullName>
    </submittedName>
</protein>
<keyword evidence="2" id="KW-1185">Reference proteome</keyword>
<sequence length="81" mass="9218">MRPWRFQEGDLVLKRILQTQKDGRGKWVPNYEVPYVVKRAFLGGALMLTTMDGNDLLNPVNSNLTASPDFCAFSYFDSSQT</sequence>
<comment type="caution">
    <text evidence="1">The sequence shown here is derived from an EMBL/GenBank/DDBJ whole genome shotgun (WGS) entry which is preliminary data.</text>
</comment>
<evidence type="ECO:0000313" key="1">
    <source>
        <dbReference type="EMBL" id="RDX97998.1"/>
    </source>
</evidence>
<evidence type="ECO:0000313" key="2">
    <source>
        <dbReference type="Proteomes" id="UP000257109"/>
    </source>
</evidence>
<name>A0A371H5A5_MUCPR</name>
<organism evidence="1 2">
    <name type="scientific">Mucuna pruriens</name>
    <name type="common">Velvet bean</name>
    <name type="synonym">Dolichos pruriens</name>
    <dbReference type="NCBI Taxonomy" id="157652"/>
    <lineage>
        <taxon>Eukaryota</taxon>
        <taxon>Viridiplantae</taxon>
        <taxon>Streptophyta</taxon>
        <taxon>Embryophyta</taxon>
        <taxon>Tracheophyta</taxon>
        <taxon>Spermatophyta</taxon>
        <taxon>Magnoliopsida</taxon>
        <taxon>eudicotyledons</taxon>
        <taxon>Gunneridae</taxon>
        <taxon>Pentapetalae</taxon>
        <taxon>rosids</taxon>
        <taxon>fabids</taxon>
        <taxon>Fabales</taxon>
        <taxon>Fabaceae</taxon>
        <taxon>Papilionoideae</taxon>
        <taxon>50 kb inversion clade</taxon>
        <taxon>NPAAA clade</taxon>
        <taxon>indigoferoid/millettioid clade</taxon>
        <taxon>Phaseoleae</taxon>
        <taxon>Mucuna</taxon>
    </lineage>
</organism>
<gene>
    <name evidence="1" type="ORF">CR513_19153</name>
</gene>
<dbReference type="EMBL" id="QJKJ01003533">
    <property type="protein sequence ID" value="RDX97998.1"/>
    <property type="molecule type" value="Genomic_DNA"/>
</dbReference>
<dbReference type="OrthoDB" id="1637540at2759"/>
<accession>A0A371H5A5</accession>